<sequence>MHRASVLSCKGPPCCDAPSACPRCVVVAVPGPRGPPGPSGIAGASGAQGPPGATGVAGVQGPPGRAGPAGPPGAPGAPGNVGPVGPPGASPVALPTVTFRAIKANTQGGLGPGSTTVVNFPTQIYDLQDGAPANNYDALTSTFTAPLDGVYRFEVPNIVLRESFTNNVILALVSNSGAPPIERWVAIPDIPALGFDFFFGALSGDFLLAAGQTVRVEITVVGPGTRQSLAQVIAARRCARTQPCSAVSMVGVPGPVGLAGAPGPSGPPGPRGAPGASGASGPAGVVGPSGPAGVSGPPGQVGAQGPQGPPGPPAVSVAFRADADAAQPLTSAVPTTIAYADEVYDLQNGIAANNYNPATSTFTAPLAGVYRFVTTANGTRVAGEPPVIIRFQTSPSQDLSQAQFTAFDAPDIADNFGATVTGDFQLAAGATVSVQGALGLIPADFTLAPAGVAARTFSGSLVALVP</sequence>
<reference evidence="4" key="1">
    <citation type="submission" date="2022-06" db="EMBL/GenBank/DDBJ databases">
        <authorList>
            <person name="Legendre M."/>
            <person name="Claverie J.-M."/>
            <person name="Alempic J.-M."/>
            <person name="Abergel C."/>
        </authorList>
    </citation>
    <scope>NUCLEOTIDE SEQUENCE</scope>
    <source>
        <strain evidence="4">Kuranda</strain>
    </source>
</reference>
<dbReference type="Proteomes" id="UP001185135">
    <property type="component" value="Segment"/>
</dbReference>
<dbReference type="SUPFAM" id="SSF49842">
    <property type="entry name" value="TNF-like"/>
    <property type="match status" value="2"/>
</dbReference>
<feature type="compositionally biased region" description="Low complexity" evidence="3">
    <location>
        <begin position="39"/>
        <end position="68"/>
    </location>
</feature>
<keyword evidence="4" id="KW-0176">Collagen</keyword>
<protein>
    <submittedName>
        <fullName evidence="4">Collagen triple helix repeat domain-containing protein</fullName>
    </submittedName>
</protein>
<name>A0AA95J253_9VIRU</name>
<dbReference type="InterPro" id="IPR050392">
    <property type="entry name" value="Collagen/C1q_domain"/>
</dbReference>
<dbReference type="Gene3D" id="2.60.120.40">
    <property type="match status" value="2"/>
</dbReference>
<keyword evidence="2" id="KW-0964">Secreted</keyword>
<feature type="compositionally biased region" description="Low complexity" evidence="3">
    <location>
        <begin position="273"/>
        <end position="306"/>
    </location>
</feature>
<evidence type="ECO:0000313" key="4">
    <source>
        <dbReference type="EMBL" id="WBR14504.1"/>
    </source>
</evidence>
<evidence type="ECO:0000256" key="3">
    <source>
        <dbReference type="SAM" id="MobiDB-lite"/>
    </source>
</evidence>
<dbReference type="Pfam" id="PF01391">
    <property type="entry name" value="Collagen"/>
    <property type="match status" value="2"/>
</dbReference>
<proteinExistence type="predicted"/>
<evidence type="ECO:0000256" key="2">
    <source>
        <dbReference type="ARBA" id="ARBA00022525"/>
    </source>
</evidence>
<comment type="subcellular location">
    <subcellularLocation>
        <location evidence="1">Secreted</location>
    </subcellularLocation>
</comment>
<feature type="region of interest" description="Disordered" evidence="3">
    <location>
        <begin position="258"/>
        <end position="316"/>
    </location>
</feature>
<dbReference type="InterPro" id="IPR008983">
    <property type="entry name" value="Tumour_necrosis_fac-like_dom"/>
</dbReference>
<accession>A0AA95J253</accession>
<feature type="region of interest" description="Disordered" evidence="3">
    <location>
        <begin position="36"/>
        <end position="88"/>
    </location>
</feature>
<organism evidence="4 5">
    <name type="scientific">Pandoravirus kuranda</name>
    <dbReference type="NCBI Taxonomy" id="3019033"/>
    <lineage>
        <taxon>Viruses</taxon>
        <taxon>Pandoravirus</taxon>
    </lineage>
</organism>
<dbReference type="PANTHER" id="PTHR15427">
    <property type="entry name" value="EMILIN ELASTIN MICROFIBRIL INTERFACE-LOCATED PROTEIN ELASTIN MICROFIBRIL INTERFACER"/>
    <property type="match status" value="1"/>
</dbReference>
<evidence type="ECO:0000313" key="5">
    <source>
        <dbReference type="Proteomes" id="UP001185135"/>
    </source>
</evidence>
<dbReference type="PANTHER" id="PTHR15427:SF33">
    <property type="entry name" value="COLLAGEN IV NC1 DOMAIN-CONTAINING PROTEIN"/>
    <property type="match status" value="1"/>
</dbReference>
<evidence type="ECO:0000256" key="1">
    <source>
        <dbReference type="ARBA" id="ARBA00004613"/>
    </source>
</evidence>
<dbReference type="InterPro" id="IPR008160">
    <property type="entry name" value="Collagen"/>
</dbReference>
<dbReference type="EMBL" id="ON887157">
    <property type="protein sequence ID" value="WBR14504.1"/>
    <property type="molecule type" value="Genomic_DNA"/>
</dbReference>
<gene>
    <name evidence="4" type="ORF">pkur_cds_329</name>
</gene>